<evidence type="ECO:0000256" key="1">
    <source>
        <dbReference type="ARBA" id="ARBA00022630"/>
    </source>
</evidence>
<dbReference type="GO" id="GO:0071949">
    <property type="term" value="F:FAD binding"/>
    <property type="evidence" value="ECO:0007669"/>
    <property type="project" value="TreeGrafter"/>
</dbReference>
<feature type="site" description="Electron transfer via tryptophanyl radical" evidence="5">
    <location>
        <position position="362"/>
    </location>
</feature>
<dbReference type="AlphaFoldDB" id="A0A7X1NMI2"/>
<evidence type="ECO:0000256" key="3">
    <source>
        <dbReference type="ARBA" id="ARBA00022991"/>
    </source>
</evidence>
<comment type="similarity">
    <text evidence="6">Belongs to the DNA photolyase family.</text>
</comment>
<dbReference type="PANTHER" id="PTHR11455:SF9">
    <property type="entry name" value="CRYPTOCHROME CIRCADIAN CLOCK 5 ISOFORM X1"/>
    <property type="match status" value="1"/>
</dbReference>
<dbReference type="InterPro" id="IPR018394">
    <property type="entry name" value="DNA_photolyase_1_CS_C"/>
</dbReference>
<dbReference type="PRINTS" id="PR00147">
    <property type="entry name" value="DNAPHOTLYASE"/>
</dbReference>
<reference evidence="9" key="1">
    <citation type="submission" date="2019-07" db="EMBL/GenBank/DDBJ databases">
        <title>Arthrobacter KR32 sp. nov., isolated from mountain cheese made of cows milk.</title>
        <authorList>
            <person name="Flegler A."/>
        </authorList>
    </citation>
    <scope>NUCLEOTIDE SEQUENCE [LARGE SCALE GENOMIC DNA]</scope>
    <source>
        <strain evidence="9">KR32</strain>
    </source>
</reference>
<feature type="site" description="Electron transfer via tryptophanyl radical" evidence="5">
    <location>
        <position position="385"/>
    </location>
</feature>
<keyword evidence="3 6" id="KW-0157">Chromophore</keyword>
<accession>A0A7X1NMI2</accession>
<dbReference type="Gene3D" id="3.40.50.620">
    <property type="entry name" value="HUPs"/>
    <property type="match status" value="1"/>
</dbReference>
<dbReference type="PROSITE" id="PS51645">
    <property type="entry name" value="PHR_CRY_ALPHA_BETA"/>
    <property type="match status" value="1"/>
</dbReference>
<dbReference type="InterPro" id="IPR036155">
    <property type="entry name" value="Crypto/Photolyase_N_sf"/>
</dbReference>
<gene>
    <name evidence="8" type="ORF">FNH21_02330</name>
</gene>
<evidence type="ECO:0000256" key="2">
    <source>
        <dbReference type="ARBA" id="ARBA00022827"/>
    </source>
</evidence>
<evidence type="ECO:0000256" key="6">
    <source>
        <dbReference type="RuleBase" id="RU004182"/>
    </source>
</evidence>
<feature type="binding site" evidence="4">
    <location>
        <begin position="238"/>
        <end position="242"/>
    </location>
    <ligand>
        <name>FAD</name>
        <dbReference type="ChEBI" id="CHEBI:57692"/>
    </ligand>
</feature>
<evidence type="ECO:0000256" key="5">
    <source>
        <dbReference type="PIRSR" id="PIRSR602081-2"/>
    </source>
</evidence>
<proteinExistence type="inferred from homology"/>
<keyword evidence="1 4" id="KW-0285">Flavoprotein</keyword>
<keyword evidence="2 4" id="KW-0274">FAD</keyword>
<feature type="site" description="Electron transfer via tryptophanyl radical" evidence="5">
    <location>
        <position position="308"/>
    </location>
</feature>
<keyword evidence="9" id="KW-1185">Reference proteome</keyword>
<dbReference type="RefSeq" id="WP_152812032.1">
    <property type="nucleotide sequence ID" value="NZ_VJXX01000001.1"/>
</dbReference>
<dbReference type="InterPro" id="IPR006050">
    <property type="entry name" value="DNA_photolyase_N"/>
</dbReference>
<dbReference type="GO" id="GO:0003904">
    <property type="term" value="F:deoxyribodipyrimidine photo-lyase activity"/>
    <property type="evidence" value="ECO:0007669"/>
    <property type="project" value="TreeGrafter"/>
</dbReference>
<comment type="cofactor">
    <cofactor evidence="4">
        <name>FAD</name>
        <dbReference type="ChEBI" id="CHEBI:57692"/>
    </cofactor>
    <text evidence="4">Binds 1 FAD per subunit.</text>
</comment>
<feature type="domain" description="Photolyase/cryptochrome alpha/beta" evidence="7">
    <location>
        <begin position="2"/>
        <end position="131"/>
    </location>
</feature>
<dbReference type="Pfam" id="PF00875">
    <property type="entry name" value="DNA_photolyase"/>
    <property type="match status" value="1"/>
</dbReference>
<feature type="binding site" evidence="4">
    <location>
        <position position="226"/>
    </location>
    <ligand>
        <name>FAD</name>
        <dbReference type="ChEBI" id="CHEBI:57692"/>
    </ligand>
</feature>
<feature type="binding site" evidence="4">
    <location>
        <position position="274"/>
    </location>
    <ligand>
        <name>FAD</name>
        <dbReference type="ChEBI" id="CHEBI:57692"/>
    </ligand>
</feature>
<dbReference type="PANTHER" id="PTHR11455">
    <property type="entry name" value="CRYPTOCHROME"/>
    <property type="match status" value="1"/>
</dbReference>
<evidence type="ECO:0000256" key="4">
    <source>
        <dbReference type="PIRSR" id="PIRSR602081-1"/>
    </source>
</evidence>
<dbReference type="Gene3D" id="1.10.579.10">
    <property type="entry name" value="DNA Cyclobutane Dipyrimidine Photolyase, subunit A, domain 3"/>
    <property type="match status" value="1"/>
</dbReference>
<dbReference type="GO" id="GO:0009416">
    <property type="term" value="P:response to light stimulus"/>
    <property type="evidence" value="ECO:0007669"/>
    <property type="project" value="TreeGrafter"/>
</dbReference>
<comment type="caution">
    <text evidence="8">The sequence shown here is derived from an EMBL/GenBank/DDBJ whole genome shotgun (WGS) entry which is preliminary data.</text>
</comment>
<dbReference type="Gene3D" id="1.25.40.80">
    <property type="match status" value="1"/>
</dbReference>
<dbReference type="PROSITE" id="PS00394">
    <property type="entry name" value="DNA_PHOTOLYASES_1_1"/>
    <property type="match status" value="1"/>
</dbReference>
<dbReference type="GO" id="GO:0006950">
    <property type="term" value="P:response to stress"/>
    <property type="evidence" value="ECO:0007669"/>
    <property type="project" value="UniProtKB-ARBA"/>
</dbReference>
<dbReference type="InterPro" id="IPR002081">
    <property type="entry name" value="Cryptochrome/DNA_photolyase_1"/>
</dbReference>
<evidence type="ECO:0000259" key="7">
    <source>
        <dbReference type="PROSITE" id="PS51645"/>
    </source>
</evidence>
<evidence type="ECO:0000313" key="8">
    <source>
        <dbReference type="EMBL" id="MPY09569.1"/>
    </source>
</evidence>
<dbReference type="SUPFAM" id="SSF52425">
    <property type="entry name" value="Cryptochrome/photolyase, N-terminal domain"/>
    <property type="match status" value="1"/>
</dbReference>
<protein>
    <submittedName>
        <fullName evidence="8">Deoxyribodipyrimidine photo-lyase</fullName>
    </submittedName>
</protein>
<dbReference type="InterPro" id="IPR036134">
    <property type="entry name" value="Crypto/Photolyase_FAD-like_sf"/>
</dbReference>
<dbReference type="Pfam" id="PF03441">
    <property type="entry name" value="FAD_binding_7"/>
    <property type="match status" value="1"/>
</dbReference>
<evidence type="ECO:0000313" key="9">
    <source>
        <dbReference type="Proteomes" id="UP000326464"/>
    </source>
</evidence>
<dbReference type="Proteomes" id="UP000326464">
    <property type="component" value="Unassembled WGS sequence"/>
</dbReference>
<organism evidence="8 9">
    <name type="scientific">Arthrobacter bussei</name>
    <dbReference type="NCBI Taxonomy" id="2594179"/>
    <lineage>
        <taxon>Bacteria</taxon>
        <taxon>Bacillati</taxon>
        <taxon>Actinomycetota</taxon>
        <taxon>Actinomycetes</taxon>
        <taxon>Micrococcales</taxon>
        <taxon>Micrococcaceae</taxon>
        <taxon>Arthrobacter</taxon>
    </lineage>
</organism>
<dbReference type="GO" id="GO:0006139">
    <property type="term" value="P:nucleobase-containing compound metabolic process"/>
    <property type="evidence" value="ECO:0007669"/>
    <property type="project" value="UniProtKB-ARBA"/>
</dbReference>
<feature type="binding site" evidence="4">
    <location>
        <begin position="375"/>
        <end position="377"/>
    </location>
    <ligand>
        <name>FAD</name>
        <dbReference type="ChEBI" id="CHEBI:57692"/>
    </ligand>
</feature>
<dbReference type="InterPro" id="IPR014729">
    <property type="entry name" value="Rossmann-like_a/b/a_fold"/>
</dbReference>
<dbReference type="InterPro" id="IPR005101">
    <property type="entry name" value="Cryptochr/Photolyase_FAD-bd"/>
</dbReference>
<name>A0A7X1NMI2_9MICC</name>
<dbReference type="OrthoDB" id="9772484at2"/>
<dbReference type="GO" id="GO:0003677">
    <property type="term" value="F:DNA binding"/>
    <property type="evidence" value="ECO:0007669"/>
    <property type="project" value="TreeGrafter"/>
</dbReference>
<keyword evidence="8" id="KW-0456">Lyase</keyword>
<dbReference type="SUPFAM" id="SSF48173">
    <property type="entry name" value="Cryptochrome/photolyase FAD-binding domain"/>
    <property type="match status" value="1"/>
</dbReference>
<dbReference type="EMBL" id="VJXX01000001">
    <property type="protein sequence ID" value="MPY09569.1"/>
    <property type="molecule type" value="Genomic_DNA"/>
</dbReference>
<sequence>MAVTLVWFRDDLRISDNPALVAAADSGDDVVACYVLDEETEGIRPLGGASRWWLHHSLSALGASLDQLGVPLVLRRGAAGDVIHRLVEDSGAHAVVWNRRYGLAERTADSSLKSSLTNRGVDATSYQANLLYEPWEVTSGSGQAYKVFTPFWRACLTFRTPRAPLAAPDSLSSPDGPGLDSDELPAWGLLPTEPDWAQGLRDTWTPGEAGAHERLDDFLDGAAQGYKNSRNLPAVHGTSMLSPHLRFGEISPFEVWHAAQDHKDSSTAEDIRVFGSELGWREFSWQLLYFNPELATVNYRPEFDAFTWESSTQAELEAWQRGRTGYPLIDAGMRQLWEIGWMHNRVRMATASFLIKNLMIDWRVGEKFFWDCLVDADAASNAASWQWVAGSGADASPYFRIFNPVLQSKKFDPKGDYLVRFVPELADAENVHEPWKGSAPGYPAPVVDLKESRERALSAYKALSES</sequence>